<organism evidence="1">
    <name type="scientific">marine sediment metagenome</name>
    <dbReference type="NCBI Taxonomy" id="412755"/>
    <lineage>
        <taxon>unclassified sequences</taxon>
        <taxon>metagenomes</taxon>
        <taxon>ecological metagenomes</taxon>
    </lineage>
</organism>
<name>X1JTJ4_9ZZZZ</name>
<proteinExistence type="predicted"/>
<comment type="caution">
    <text evidence="1">The sequence shown here is derived from an EMBL/GenBank/DDBJ whole genome shotgun (WGS) entry which is preliminary data.</text>
</comment>
<feature type="non-terminal residue" evidence="1">
    <location>
        <position position="68"/>
    </location>
</feature>
<dbReference type="AlphaFoldDB" id="X1JTJ4"/>
<protein>
    <submittedName>
        <fullName evidence="1">Uncharacterized protein</fullName>
    </submittedName>
</protein>
<sequence length="68" mass="7555">NSKFDLLESANYGGTKACNDSISLVLPSDNWNVTSIELNFIDVKQEREINVVEHNATDFETLRATVPA</sequence>
<reference evidence="1" key="1">
    <citation type="journal article" date="2014" name="Front. Microbiol.">
        <title>High frequency of phylogenetically diverse reductive dehalogenase-homologous genes in deep subseafloor sedimentary metagenomes.</title>
        <authorList>
            <person name="Kawai M."/>
            <person name="Futagami T."/>
            <person name="Toyoda A."/>
            <person name="Takaki Y."/>
            <person name="Nishi S."/>
            <person name="Hori S."/>
            <person name="Arai W."/>
            <person name="Tsubouchi T."/>
            <person name="Morono Y."/>
            <person name="Uchiyama I."/>
            <person name="Ito T."/>
            <person name="Fujiyama A."/>
            <person name="Inagaki F."/>
            <person name="Takami H."/>
        </authorList>
    </citation>
    <scope>NUCLEOTIDE SEQUENCE</scope>
    <source>
        <strain evidence="1">Expedition CK06-06</strain>
    </source>
</reference>
<gene>
    <name evidence="1" type="ORF">S03H2_72168</name>
</gene>
<dbReference type="EMBL" id="BARU01048643">
    <property type="protein sequence ID" value="GAH98051.1"/>
    <property type="molecule type" value="Genomic_DNA"/>
</dbReference>
<feature type="non-terminal residue" evidence="1">
    <location>
        <position position="1"/>
    </location>
</feature>
<accession>X1JTJ4</accession>
<evidence type="ECO:0000313" key="1">
    <source>
        <dbReference type="EMBL" id="GAH98051.1"/>
    </source>
</evidence>